<dbReference type="InterPro" id="IPR003609">
    <property type="entry name" value="Pan_app"/>
</dbReference>
<dbReference type="Gene3D" id="3.10.100.10">
    <property type="entry name" value="Mannose-Binding Protein A, subunit A"/>
    <property type="match status" value="1"/>
</dbReference>
<name>A0A8S3RGZ7_MYTED</name>
<organism evidence="2 3">
    <name type="scientific">Mytilus edulis</name>
    <name type="common">Blue mussel</name>
    <dbReference type="NCBI Taxonomy" id="6550"/>
    <lineage>
        <taxon>Eukaryota</taxon>
        <taxon>Metazoa</taxon>
        <taxon>Spiralia</taxon>
        <taxon>Lophotrochozoa</taxon>
        <taxon>Mollusca</taxon>
        <taxon>Bivalvia</taxon>
        <taxon>Autobranchia</taxon>
        <taxon>Pteriomorphia</taxon>
        <taxon>Mytilida</taxon>
        <taxon>Mytiloidea</taxon>
        <taxon>Mytilidae</taxon>
        <taxon>Mytilinae</taxon>
        <taxon>Mytilus</taxon>
    </lineage>
</organism>
<evidence type="ECO:0000259" key="1">
    <source>
        <dbReference type="PROSITE" id="PS50948"/>
    </source>
</evidence>
<dbReference type="Proteomes" id="UP000683360">
    <property type="component" value="Unassembled WGS sequence"/>
</dbReference>
<dbReference type="InterPro" id="IPR016186">
    <property type="entry name" value="C-type_lectin-like/link_sf"/>
</dbReference>
<evidence type="ECO:0000313" key="2">
    <source>
        <dbReference type="EMBL" id="CAG2208546.1"/>
    </source>
</evidence>
<keyword evidence="3" id="KW-1185">Reference proteome</keyword>
<dbReference type="SUPFAM" id="SSF56436">
    <property type="entry name" value="C-type lectin-like"/>
    <property type="match status" value="1"/>
</dbReference>
<dbReference type="PROSITE" id="PS50948">
    <property type="entry name" value="PAN"/>
    <property type="match status" value="1"/>
</dbReference>
<protein>
    <recommendedName>
        <fullName evidence="1">Apple domain-containing protein</fullName>
    </recommendedName>
</protein>
<dbReference type="AlphaFoldDB" id="A0A8S3RGZ7"/>
<proteinExistence type="predicted"/>
<feature type="domain" description="Apple" evidence="1">
    <location>
        <begin position="10"/>
        <end position="83"/>
    </location>
</feature>
<dbReference type="EMBL" id="CAJPWZ010001113">
    <property type="protein sequence ID" value="CAG2208546.1"/>
    <property type="molecule type" value="Genomic_DNA"/>
</dbReference>
<evidence type="ECO:0000313" key="3">
    <source>
        <dbReference type="Proteomes" id="UP000683360"/>
    </source>
</evidence>
<dbReference type="SUPFAM" id="SSF57414">
    <property type="entry name" value="Hairpin loop containing domain-like"/>
    <property type="match status" value="1"/>
</dbReference>
<sequence>MQTGVGIKNTDFTDFKITENNLNLRVARNLIGCSARCLEHLQCLSFSYNQKTSMCEIWDEDFIHINATDGSTDVGWIYYYILRAQIVDGEVRIQGDRDSVTSTWRFNNGDLMKYFNWNTHDNQPDLGPTELSLIIRKSKGYRWHDALIEQAFGAVCQIY</sequence>
<accession>A0A8S3RGZ7</accession>
<dbReference type="InterPro" id="IPR016187">
    <property type="entry name" value="CTDL_fold"/>
</dbReference>
<dbReference type="OrthoDB" id="6163468at2759"/>
<comment type="caution">
    <text evidence="2">The sequence shown here is derived from an EMBL/GenBank/DDBJ whole genome shotgun (WGS) entry which is preliminary data.</text>
</comment>
<dbReference type="Pfam" id="PF00024">
    <property type="entry name" value="PAN_1"/>
    <property type="match status" value="1"/>
</dbReference>
<reference evidence="2" key="1">
    <citation type="submission" date="2021-03" db="EMBL/GenBank/DDBJ databases">
        <authorList>
            <person name="Bekaert M."/>
        </authorList>
    </citation>
    <scope>NUCLEOTIDE SEQUENCE</scope>
</reference>
<gene>
    <name evidence="2" type="ORF">MEDL_22759</name>
</gene>